<proteinExistence type="predicted"/>
<reference evidence="2 3" key="1">
    <citation type="submission" date="2021-06" db="EMBL/GenBank/DDBJ databases">
        <authorList>
            <person name="Palmer J.M."/>
        </authorList>
    </citation>
    <scope>NUCLEOTIDE SEQUENCE [LARGE SCALE GENOMIC DNA]</scope>
    <source>
        <strain evidence="2 3">GA_2019</strain>
        <tissue evidence="2">Muscle</tissue>
    </source>
</reference>
<feature type="chain" id="PRO_5047221932" evidence="1">
    <location>
        <begin position="17"/>
        <end position="67"/>
    </location>
</feature>
<evidence type="ECO:0000256" key="1">
    <source>
        <dbReference type="SAM" id="SignalP"/>
    </source>
</evidence>
<comment type="caution">
    <text evidence="2">The sequence shown here is derived from an EMBL/GenBank/DDBJ whole genome shotgun (WGS) entry which is preliminary data.</text>
</comment>
<feature type="signal peptide" evidence="1">
    <location>
        <begin position="1"/>
        <end position="16"/>
    </location>
</feature>
<protein>
    <submittedName>
        <fullName evidence="2">Uncharacterized protein</fullName>
    </submittedName>
</protein>
<sequence>MFRPVLMHVFIVFSKGFYILTLRVTPNQQPLCQNQNNQVNAAPLPFFLQFHLVQKSCLCQYLQNCLP</sequence>
<dbReference type="EMBL" id="JAHRIO010090099">
    <property type="protein sequence ID" value="MEQ2187325.1"/>
    <property type="molecule type" value="Genomic_DNA"/>
</dbReference>
<keyword evidence="3" id="KW-1185">Reference proteome</keyword>
<evidence type="ECO:0000313" key="3">
    <source>
        <dbReference type="Proteomes" id="UP001476798"/>
    </source>
</evidence>
<accession>A0ABV0PUY8</accession>
<dbReference type="Proteomes" id="UP001476798">
    <property type="component" value="Unassembled WGS sequence"/>
</dbReference>
<keyword evidence="1" id="KW-0732">Signal</keyword>
<evidence type="ECO:0000313" key="2">
    <source>
        <dbReference type="EMBL" id="MEQ2187325.1"/>
    </source>
</evidence>
<organism evidence="2 3">
    <name type="scientific">Goodea atripinnis</name>
    <dbReference type="NCBI Taxonomy" id="208336"/>
    <lineage>
        <taxon>Eukaryota</taxon>
        <taxon>Metazoa</taxon>
        <taxon>Chordata</taxon>
        <taxon>Craniata</taxon>
        <taxon>Vertebrata</taxon>
        <taxon>Euteleostomi</taxon>
        <taxon>Actinopterygii</taxon>
        <taxon>Neopterygii</taxon>
        <taxon>Teleostei</taxon>
        <taxon>Neoteleostei</taxon>
        <taxon>Acanthomorphata</taxon>
        <taxon>Ovalentaria</taxon>
        <taxon>Atherinomorphae</taxon>
        <taxon>Cyprinodontiformes</taxon>
        <taxon>Goodeidae</taxon>
        <taxon>Goodea</taxon>
    </lineage>
</organism>
<gene>
    <name evidence="2" type="ORF">GOODEAATRI_003546</name>
</gene>
<name>A0ABV0PUY8_9TELE</name>